<feature type="binding site" evidence="16">
    <location>
        <position position="174"/>
    </location>
    <ligand>
        <name>Zn(2+)</name>
        <dbReference type="ChEBI" id="CHEBI:29105"/>
        <note>catalytic</note>
    </ligand>
</feature>
<evidence type="ECO:0000256" key="3">
    <source>
        <dbReference type="ARBA" id="ARBA00022475"/>
    </source>
</evidence>
<evidence type="ECO:0000256" key="11">
    <source>
        <dbReference type="ARBA" id="ARBA00023049"/>
    </source>
</evidence>
<dbReference type="InterPro" id="IPR046342">
    <property type="entry name" value="CBS_dom_sf"/>
</dbReference>
<evidence type="ECO:0000256" key="16">
    <source>
        <dbReference type="PIRSR" id="PIRSR006404-2"/>
    </source>
</evidence>
<accession>A0A078MPC3</accession>
<evidence type="ECO:0000259" key="17">
    <source>
        <dbReference type="Pfam" id="PF02163"/>
    </source>
</evidence>
<comment type="subcellular location">
    <subcellularLocation>
        <location evidence="1 14">Cell membrane</location>
        <topology evidence="1 14">Multi-pass membrane protein</topology>
    </subcellularLocation>
</comment>
<dbReference type="PATRIC" id="fig|1461584.3.peg.1445"/>
<protein>
    <recommendedName>
        <fullName evidence="14">Zinc metalloprotease</fullName>
    </recommendedName>
</protein>
<feature type="domain" description="Peptidase M50" evidence="17">
    <location>
        <begin position="153"/>
        <end position="199"/>
    </location>
</feature>
<feature type="transmembrane region" description="Helical" evidence="14">
    <location>
        <begin position="226"/>
        <end position="246"/>
    </location>
</feature>
<feature type="active site" evidence="15">
    <location>
        <position position="75"/>
    </location>
</feature>
<dbReference type="GO" id="GO:0008237">
    <property type="term" value="F:metallopeptidase activity"/>
    <property type="evidence" value="ECO:0007669"/>
    <property type="project" value="UniProtKB-UniRule"/>
</dbReference>
<evidence type="ECO:0000256" key="13">
    <source>
        <dbReference type="ARBA" id="ARBA00023136"/>
    </source>
</evidence>
<evidence type="ECO:0000256" key="6">
    <source>
        <dbReference type="ARBA" id="ARBA00022723"/>
    </source>
</evidence>
<evidence type="ECO:0000256" key="14">
    <source>
        <dbReference type="PIRNR" id="PIRNR006404"/>
    </source>
</evidence>
<keyword evidence="10 14" id="KW-1133">Transmembrane helix</keyword>
<evidence type="ECO:0000256" key="5">
    <source>
        <dbReference type="ARBA" id="ARBA00022692"/>
    </source>
</evidence>
<dbReference type="GO" id="GO:0005886">
    <property type="term" value="C:plasma membrane"/>
    <property type="evidence" value="ECO:0007669"/>
    <property type="project" value="UniProtKB-SubCell"/>
</dbReference>
<evidence type="ECO:0000256" key="12">
    <source>
        <dbReference type="ARBA" id="ARBA00023122"/>
    </source>
</evidence>
<keyword evidence="5 14" id="KW-0812">Transmembrane</keyword>
<feature type="domain" description="Peptidase M50" evidence="17">
    <location>
        <begin position="64"/>
        <end position="136"/>
    </location>
</feature>
<feature type="binding site" evidence="16">
    <location>
        <position position="78"/>
    </location>
    <ligand>
        <name>Zn(2+)</name>
        <dbReference type="ChEBI" id="CHEBI:29105"/>
        <note>catalytic</note>
    </ligand>
</feature>
<dbReference type="SUPFAM" id="SSF54631">
    <property type="entry name" value="CBS-domain pair"/>
    <property type="match status" value="1"/>
</dbReference>
<evidence type="ECO:0000256" key="10">
    <source>
        <dbReference type="ARBA" id="ARBA00022989"/>
    </source>
</evidence>
<feature type="transmembrane region" description="Helical" evidence="14">
    <location>
        <begin position="47"/>
        <end position="73"/>
    </location>
</feature>
<dbReference type="InterPro" id="IPR016483">
    <property type="entry name" value="UCP006404_Pept_M50_CBS"/>
</dbReference>
<evidence type="ECO:0000256" key="7">
    <source>
        <dbReference type="ARBA" id="ARBA00022737"/>
    </source>
</evidence>
<feature type="transmembrane region" description="Helical" evidence="14">
    <location>
        <begin position="147"/>
        <end position="168"/>
    </location>
</feature>
<feature type="transmembrane region" description="Helical" evidence="14">
    <location>
        <begin position="114"/>
        <end position="135"/>
    </location>
</feature>
<evidence type="ECO:0000256" key="1">
    <source>
        <dbReference type="ARBA" id="ARBA00004651"/>
    </source>
</evidence>
<sequence>MTAGGPDRPTRSGIPLGRIARVPITLAWSWFIIAAAIVLLFGPQVAAILPGIGSGAYAVALGYAVLLLLSVLVHELAHALSARAYGWPTTGIVLTLWGGHTQFGSVNTTPWRSLAVALAGPAANFLLAGLAWVLVFAAPDLFAPGTVAGLLSAIFIWANLLVGIFNILPGMPLDGGRIVETIVWKATGSQEKGTIAAGWAGRVVVVALLAAVFAPSLRRGESPGLQLVLVAALVSGFLWMGAGAAIQNARLRQRLPSVTAAALMRPALGIPSGAPVRQAQDLLRARPGTALVVTAPTGQPEAVVDPAALAQVPDHLAPGTAVNAVARALAPGAYVPDAACGEELVQYLSRLAGGEYAVIDRDGAVVGLLHEADVVRAVTGRAPH</sequence>
<keyword evidence="4 14" id="KW-0645">Protease</keyword>
<dbReference type="AlphaFoldDB" id="A0A078MPC3"/>
<gene>
    <name evidence="18" type="primary">rip3</name>
    <name evidence="18" type="ORF">BN1051_01457</name>
</gene>
<dbReference type="EMBL" id="LN483070">
    <property type="protein sequence ID" value="CEA08119.1"/>
    <property type="molecule type" value="Genomic_DNA"/>
</dbReference>
<evidence type="ECO:0000256" key="9">
    <source>
        <dbReference type="ARBA" id="ARBA00022833"/>
    </source>
</evidence>
<feature type="binding site" evidence="16">
    <location>
        <position position="74"/>
    </location>
    <ligand>
        <name>Zn(2+)</name>
        <dbReference type="ChEBI" id="CHEBI:29105"/>
        <note>catalytic</note>
    </ligand>
</feature>
<name>A0A078MPC3_9MICC</name>
<reference evidence="18" key="1">
    <citation type="submission" date="2014-07" db="EMBL/GenBank/DDBJ databases">
        <authorList>
            <person name="Urmite Genomes Urmite Genomes"/>
        </authorList>
    </citation>
    <scope>NUCLEOTIDE SEQUENCE</scope>
    <source>
        <strain evidence="18">11W110_air</strain>
    </source>
</reference>
<comment type="similarity">
    <text evidence="2 14">Belongs to the peptidase M50B family.</text>
</comment>
<dbReference type="PANTHER" id="PTHR39188:SF3">
    <property type="entry name" value="STAGE IV SPORULATION PROTEIN FB"/>
    <property type="match status" value="1"/>
</dbReference>
<keyword evidence="13 14" id="KW-0472">Membrane</keyword>
<evidence type="ECO:0000256" key="8">
    <source>
        <dbReference type="ARBA" id="ARBA00022801"/>
    </source>
</evidence>
<evidence type="ECO:0000313" key="18">
    <source>
        <dbReference type="EMBL" id="CEA08119.1"/>
    </source>
</evidence>
<comment type="cofactor">
    <cofactor evidence="14 16">
        <name>Zn(2+)</name>
        <dbReference type="ChEBI" id="CHEBI:29105"/>
    </cofactor>
    <text evidence="14 16">Binds 1 zinc ion per subunit.</text>
</comment>
<keyword evidence="12" id="KW-0129">CBS domain</keyword>
<keyword evidence="6 14" id="KW-0479">Metal-binding</keyword>
<evidence type="ECO:0000256" key="2">
    <source>
        <dbReference type="ARBA" id="ARBA00007931"/>
    </source>
</evidence>
<dbReference type="GO" id="GO:0006508">
    <property type="term" value="P:proteolysis"/>
    <property type="evidence" value="ECO:0007669"/>
    <property type="project" value="UniProtKB-KW"/>
</dbReference>
<keyword evidence="9 14" id="KW-0862">Zinc</keyword>
<dbReference type="Pfam" id="PF02163">
    <property type="entry name" value="Peptidase_M50"/>
    <property type="match status" value="2"/>
</dbReference>
<proteinExistence type="inferred from homology"/>
<keyword evidence="11 14" id="KW-0482">Metalloprotease</keyword>
<keyword evidence="8 14" id="KW-0378">Hydrolase</keyword>
<dbReference type="PANTHER" id="PTHR39188">
    <property type="entry name" value="MEMBRANE-ASSOCIATED ZINC METALLOPROTEASE M50B"/>
    <property type="match status" value="1"/>
</dbReference>
<feature type="transmembrane region" description="Helical" evidence="14">
    <location>
        <begin position="195"/>
        <end position="214"/>
    </location>
</feature>
<organism evidence="18">
    <name type="scientific">Arthrobacter saudimassiliensis</name>
    <dbReference type="NCBI Taxonomy" id="1461584"/>
    <lineage>
        <taxon>Bacteria</taxon>
        <taxon>Bacillati</taxon>
        <taxon>Actinomycetota</taxon>
        <taxon>Actinomycetes</taxon>
        <taxon>Micrococcales</taxon>
        <taxon>Micrococcaceae</taxon>
        <taxon>Arthrobacter</taxon>
    </lineage>
</organism>
<dbReference type="InterPro" id="IPR008915">
    <property type="entry name" value="Peptidase_M50"/>
</dbReference>
<evidence type="ECO:0000256" key="4">
    <source>
        <dbReference type="ARBA" id="ARBA00022670"/>
    </source>
</evidence>
<dbReference type="GO" id="GO:0046872">
    <property type="term" value="F:metal ion binding"/>
    <property type="evidence" value="ECO:0007669"/>
    <property type="project" value="UniProtKB-UniRule"/>
</dbReference>
<dbReference type="PIRSF" id="PIRSF006404">
    <property type="entry name" value="UCP006404_Pept_M50_CBS"/>
    <property type="match status" value="1"/>
</dbReference>
<keyword evidence="7" id="KW-0677">Repeat</keyword>
<evidence type="ECO:0000256" key="15">
    <source>
        <dbReference type="PIRSR" id="PIRSR006404-1"/>
    </source>
</evidence>
<keyword evidence="3 14" id="KW-1003">Cell membrane</keyword>
<feature type="transmembrane region" description="Helical" evidence="14">
    <location>
        <begin position="20"/>
        <end position="41"/>
    </location>
</feature>